<protein>
    <submittedName>
        <fullName evidence="2">DNA-directed DNA polymerase</fullName>
        <ecNumber evidence="2">2.7.7.7</ecNumber>
    </submittedName>
</protein>
<dbReference type="InterPro" id="IPR041588">
    <property type="entry name" value="Integrase_H2C2"/>
</dbReference>
<feature type="domain" description="Integrase catalytic" evidence="1">
    <location>
        <begin position="229"/>
        <end position="411"/>
    </location>
</feature>
<proteinExistence type="predicted"/>
<dbReference type="Gene3D" id="3.30.70.270">
    <property type="match status" value="1"/>
</dbReference>
<dbReference type="InterPro" id="IPR043502">
    <property type="entry name" value="DNA/RNA_pol_sf"/>
</dbReference>
<keyword evidence="2" id="KW-0548">Nucleotidyltransferase</keyword>
<comment type="caution">
    <text evidence="2">The sequence shown here is derived from an EMBL/GenBank/DDBJ whole genome shotgun (WGS) entry which is preliminary data.</text>
</comment>
<evidence type="ECO:0000313" key="3">
    <source>
        <dbReference type="Proteomes" id="UP000231279"/>
    </source>
</evidence>
<dbReference type="SUPFAM" id="SSF56672">
    <property type="entry name" value="DNA/RNA polymerases"/>
    <property type="match status" value="1"/>
</dbReference>
<organism evidence="2 3">
    <name type="scientific">Handroanthus impetiginosus</name>
    <dbReference type="NCBI Taxonomy" id="429701"/>
    <lineage>
        <taxon>Eukaryota</taxon>
        <taxon>Viridiplantae</taxon>
        <taxon>Streptophyta</taxon>
        <taxon>Embryophyta</taxon>
        <taxon>Tracheophyta</taxon>
        <taxon>Spermatophyta</taxon>
        <taxon>Magnoliopsida</taxon>
        <taxon>eudicotyledons</taxon>
        <taxon>Gunneridae</taxon>
        <taxon>Pentapetalae</taxon>
        <taxon>asterids</taxon>
        <taxon>lamiids</taxon>
        <taxon>Lamiales</taxon>
        <taxon>Bignoniaceae</taxon>
        <taxon>Crescentiina</taxon>
        <taxon>Tabebuia alliance</taxon>
        <taxon>Handroanthus</taxon>
    </lineage>
</organism>
<dbReference type="GO" id="GO:0015074">
    <property type="term" value="P:DNA integration"/>
    <property type="evidence" value="ECO:0007669"/>
    <property type="project" value="InterPro"/>
</dbReference>
<evidence type="ECO:0000313" key="2">
    <source>
        <dbReference type="EMBL" id="PIN09949.1"/>
    </source>
</evidence>
<gene>
    <name evidence="2" type="ORF">CDL12_17464</name>
</gene>
<dbReference type="OrthoDB" id="1739170at2759"/>
<dbReference type="Gene3D" id="3.30.420.10">
    <property type="entry name" value="Ribonuclease H-like superfamily/Ribonuclease H"/>
    <property type="match status" value="1"/>
</dbReference>
<evidence type="ECO:0000259" key="1">
    <source>
        <dbReference type="PROSITE" id="PS50994"/>
    </source>
</evidence>
<dbReference type="Proteomes" id="UP000231279">
    <property type="component" value="Unassembled WGS sequence"/>
</dbReference>
<dbReference type="InterPro" id="IPR052160">
    <property type="entry name" value="Gypsy_RT_Integrase-like"/>
</dbReference>
<dbReference type="InterPro" id="IPR012337">
    <property type="entry name" value="RNaseH-like_sf"/>
</dbReference>
<dbReference type="EMBL" id="NKXS01003378">
    <property type="protein sequence ID" value="PIN09949.1"/>
    <property type="molecule type" value="Genomic_DNA"/>
</dbReference>
<dbReference type="Pfam" id="PF17921">
    <property type="entry name" value="Integrase_H2C2"/>
    <property type="match status" value="1"/>
</dbReference>
<dbReference type="SUPFAM" id="SSF53098">
    <property type="entry name" value="Ribonuclease H-like"/>
    <property type="match status" value="1"/>
</dbReference>
<dbReference type="AlphaFoldDB" id="A0A2G9GXE0"/>
<accession>A0A2G9GXE0</accession>
<keyword evidence="3" id="KW-1185">Reference proteome</keyword>
<reference evidence="3" key="1">
    <citation type="journal article" date="2018" name="Gigascience">
        <title>Genome assembly of the Pink Ipe (Handroanthus impetiginosus, Bignoniaceae), a highly valued, ecologically keystone Neotropical timber forest tree.</title>
        <authorList>
            <person name="Silva-Junior O.B."/>
            <person name="Grattapaglia D."/>
            <person name="Novaes E."/>
            <person name="Collevatti R.G."/>
        </authorList>
    </citation>
    <scope>NUCLEOTIDE SEQUENCE [LARGE SCALE GENOMIC DNA]</scope>
    <source>
        <strain evidence="3">cv. UFG-1</strain>
    </source>
</reference>
<sequence>MPFGLCNAPATFQRCIMAIFTEMVEIVFKVLIDNFSVYGNSFDECLNNLSLVLKRFLGHKISNKGIKVDKAKLKTIEKLSPPTSVKVGTKVIADTDHSAIRYLIKNKDAKPRLIHWVLLLKGTKNQIVDHLSRLESFAKTDEPNMINNNFSYEQLLAIIASNMPWYADIVNYLTCKIIPFDLSTQQKKKFLFDTGRYFWDEPFLFKQCSDNILRHCVPEVEMNNILEQCHASPYGGHFQGDRTAAKIVQSGFYCPNLFKDAHSFVTNCNRCQRTENISRRHEMPLNTILEIELFDVWGIDFMVKAVAVPTIISDGRTHLCNGSFEALLSKYDVKHKIFTPYHPQTSGQVEVSNREIKRILEKTRSFTHEVLWAYKTTFKTFIEMSPYCLIFEKACHLLVELEHNAYWAVRKLNFHMQAAGEKRLLQLNELDKFRLQAYENAKIYKEKTKR</sequence>
<dbReference type="STRING" id="429701.A0A2G9GXE0"/>
<dbReference type="PANTHER" id="PTHR47266">
    <property type="entry name" value="ENDONUCLEASE-RELATED"/>
    <property type="match status" value="1"/>
</dbReference>
<keyword evidence="2" id="KW-0239">DNA-directed DNA polymerase</keyword>
<dbReference type="InterPro" id="IPR001584">
    <property type="entry name" value="Integrase_cat-core"/>
</dbReference>
<dbReference type="Gene3D" id="1.10.340.70">
    <property type="match status" value="1"/>
</dbReference>
<dbReference type="InterPro" id="IPR036397">
    <property type="entry name" value="RNaseH_sf"/>
</dbReference>
<dbReference type="GO" id="GO:0003887">
    <property type="term" value="F:DNA-directed DNA polymerase activity"/>
    <property type="evidence" value="ECO:0007669"/>
    <property type="project" value="UniProtKB-KW"/>
</dbReference>
<dbReference type="InterPro" id="IPR043128">
    <property type="entry name" value="Rev_trsase/Diguanyl_cyclase"/>
</dbReference>
<name>A0A2G9GXE0_9LAMI</name>
<dbReference type="GO" id="GO:0003676">
    <property type="term" value="F:nucleic acid binding"/>
    <property type="evidence" value="ECO:0007669"/>
    <property type="project" value="InterPro"/>
</dbReference>
<keyword evidence="2" id="KW-0808">Transferase</keyword>
<dbReference type="EC" id="2.7.7.7" evidence="2"/>
<dbReference type="PROSITE" id="PS50994">
    <property type="entry name" value="INTEGRASE"/>
    <property type="match status" value="1"/>
</dbReference>